<comment type="caution">
    <text evidence="1">The sequence shown here is derived from an EMBL/GenBank/DDBJ whole genome shotgun (WGS) entry which is preliminary data.</text>
</comment>
<organism evidence="1 2">
    <name type="scientific">Actinoplanes lobatus</name>
    <dbReference type="NCBI Taxonomy" id="113568"/>
    <lineage>
        <taxon>Bacteria</taxon>
        <taxon>Bacillati</taxon>
        <taxon>Actinomycetota</taxon>
        <taxon>Actinomycetes</taxon>
        <taxon>Micromonosporales</taxon>
        <taxon>Micromonosporaceae</taxon>
        <taxon>Actinoplanes</taxon>
    </lineage>
</organism>
<gene>
    <name evidence="1" type="ORF">BJ964_004311</name>
</gene>
<accession>A0A7W7MHN6</accession>
<dbReference type="EMBL" id="JACHNC010000001">
    <property type="protein sequence ID" value="MBB4750150.1"/>
    <property type="molecule type" value="Genomic_DNA"/>
</dbReference>
<evidence type="ECO:0000313" key="2">
    <source>
        <dbReference type="Proteomes" id="UP000590511"/>
    </source>
</evidence>
<evidence type="ECO:0000313" key="1">
    <source>
        <dbReference type="EMBL" id="MBB4750150.1"/>
    </source>
</evidence>
<sequence>MVLIVAVASLVVGFVGGVFSLTAKNKWCPDCGTSLACLTCEEVNSGT</sequence>
<reference evidence="1 2" key="1">
    <citation type="submission" date="2020-08" db="EMBL/GenBank/DDBJ databases">
        <title>Sequencing the genomes of 1000 actinobacteria strains.</title>
        <authorList>
            <person name="Klenk H.-P."/>
        </authorList>
    </citation>
    <scope>NUCLEOTIDE SEQUENCE [LARGE SCALE GENOMIC DNA]</scope>
    <source>
        <strain evidence="1 2">DSM 43150</strain>
    </source>
</reference>
<name>A0A7W7MHN6_9ACTN</name>
<protein>
    <submittedName>
        <fullName evidence="1">Uncharacterized protein</fullName>
    </submittedName>
</protein>
<dbReference type="Proteomes" id="UP000590511">
    <property type="component" value="Unassembled WGS sequence"/>
</dbReference>
<dbReference type="AlphaFoldDB" id="A0A7W7MHN6"/>
<proteinExistence type="predicted"/>